<evidence type="ECO:0000259" key="5">
    <source>
        <dbReference type="PROSITE" id="PS50887"/>
    </source>
</evidence>
<keyword evidence="7" id="KW-1185">Reference proteome</keyword>
<dbReference type="CDD" id="cd01949">
    <property type="entry name" value="GGDEF"/>
    <property type="match status" value="1"/>
</dbReference>
<dbReference type="AlphaFoldDB" id="D7DMW4"/>
<dbReference type="Pfam" id="PF00990">
    <property type="entry name" value="GGDEF"/>
    <property type="match status" value="1"/>
</dbReference>
<dbReference type="SUPFAM" id="SSF52172">
    <property type="entry name" value="CheY-like"/>
    <property type="match status" value="1"/>
</dbReference>
<dbReference type="SMART" id="SM00448">
    <property type="entry name" value="REC"/>
    <property type="match status" value="1"/>
</dbReference>
<dbReference type="eggNOG" id="COG3706">
    <property type="taxonomic scope" value="Bacteria"/>
</dbReference>
<evidence type="ECO:0000256" key="3">
    <source>
        <dbReference type="PROSITE-ProRule" id="PRU00169"/>
    </source>
</evidence>
<dbReference type="GO" id="GO:0005886">
    <property type="term" value="C:plasma membrane"/>
    <property type="evidence" value="ECO:0007669"/>
    <property type="project" value="TreeGrafter"/>
</dbReference>
<dbReference type="GO" id="GO:0043709">
    <property type="term" value="P:cell adhesion involved in single-species biofilm formation"/>
    <property type="evidence" value="ECO:0007669"/>
    <property type="project" value="TreeGrafter"/>
</dbReference>
<feature type="modified residue" description="4-aspartylphosphate" evidence="3">
    <location>
        <position position="304"/>
    </location>
</feature>
<dbReference type="GO" id="GO:1902201">
    <property type="term" value="P:negative regulation of bacterial-type flagellum-dependent cell motility"/>
    <property type="evidence" value="ECO:0007669"/>
    <property type="project" value="TreeGrafter"/>
</dbReference>
<dbReference type="PROSITE" id="PS50110">
    <property type="entry name" value="RESPONSE_REGULATORY"/>
    <property type="match status" value="1"/>
</dbReference>
<keyword evidence="3" id="KW-0597">Phosphoprotein</keyword>
<gene>
    <name evidence="6" type="ordered locus">M301_0519</name>
</gene>
<evidence type="ECO:0000313" key="6">
    <source>
        <dbReference type="EMBL" id="ADI28903.1"/>
    </source>
</evidence>
<organism evidence="6 7">
    <name type="scientific">Methylotenera versatilis (strain 301)</name>
    <dbReference type="NCBI Taxonomy" id="666681"/>
    <lineage>
        <taxon>Bacteria</taxon>
        <taxon>Pseudomonadati</taxon>
        <taxon>Pseudomonadota</taxon>
        <taxon>Betaproteobacteria</taxon>
        <taxon>Nitrosomonadales</taxon>
        <taxon>Methylophilaceae</taxon>
        <taxon>Methylotenera</taxon>
    </lineage>
</organism>
<sequence>MMGNIVKDSFSERLAAMNSHWKRYLLEGKFEQSIEFIVAVNSLVDSFNRLRMSGLVRLCEGLENDAFAKLSTESAHPISGGDQESIQKKIDVLNSTVESMFLSQEACRHQDGWRTKVHIDARGDQWIKPRNVLVVADNHGFDVANELKTQLSFFGFKIEIVAWEDQPAINNTPLAVIFMGVNVDATEQQLAVIAHLHQQFFSSQMLYLGEPLKPESIVKLMRAGVDATIPIKNHSTMVLSRILDLVQTAPQEKSHVLVVEDSRVALASIERTLAQYDIDTFSINSPDKLFDALEVYRPDLILMDMHMPKFNGVEATRVLRQTEAYATIPIVYLSADSEVSMQVEALRLGGDQFLMKPFNPVLLAAVVEAKISRFREMQRSTQMDGLTGLLNHASSKTKLAAMLRDLPLGQEMAIVMLDIDHFKSINDAYGHPVGDLVIRTLAYLLKGRLRSIDLIGRYGGEEYIVGLPGVDASQAAVIIDKIRQDFARFTHHYAGGVIHATFSAGTASYPDLGSVFEIIEAADNALLQAKRLGRNRVEQYQSESQEAVGL</sequence>
<dbReference type="InterPro" id="IPR050469">
    <property type="entry name" value="Diguanylate_Cyclase"/>
</dbReference>
<evidence type="ECO:0000259" key="4">
    <source>
        <dbReference type="PROSITE" id="PS50110"/>
    </source>
</evidence>
<dbReference type="SUPFAM" id="SSF55073">
    <property type="entry name" value="Nucleotide cyclase"/>
    <property type="match status" value="1"/>
</dbReference>
<evidence type="ECO:0000256" key="1">
    <source>
        <dbReference type="ARBA" id="ARBA00012528"/>
    </source>
</evidence>
<dbReference type="PANTHER" id="PTHR45138:SF9">
    <property type="entry name" value="DIGUANYLATE CYCLASE DGCM-RELATED"/>
    <property type="match status" value="1"/>
</dbReference>
<proteinExistence type="predicted"/>
<dbReference type="Proteomes" id="UP000000383">
    <property type="component" value="Chromosome"/>
</dbReference>
<name>D7DMW4_METV0</name>
<dbReference type="GO" id="GO:0000160">
    <property type="term" value="P:phosphorelay signal transduction system"/>
    <property type="evidence" value="ECO:0007669"/>
    <property type="project" value="InterPro"/>
</dbReference>
<dbReference type="Gene3D" id="3.40.50.2300">
    <property type="match status" value="1"/>
</dbReference>
<dbReference type="EC" id="2.7.7.65" evidence="1"/>
<dbReference type="InterPro" id="IPR000160">
    <property type="entry name" value="GGDEF_dom"/>
</dbReference>
<evidence type="ECO:0000256" key="2">
    <source>
        <dbReference type="ARBA" id="ARBA00034247"/>
    </source>
</evidence>
<protein>
    <recommendedName>
        <fullName evidence="1">diguanylate cyclase</fullName>
        <ecNumber evidence="1">2.7.7.65</ecNumber>
    </recommendedName>
</protein>
<dbReference type="FunFam" id="3.30.70.270:FF:000001">
    <property type="entry name" value="Diguanylate cyclase domain protein"/>
    <property type="match status" value="1"/>
</dbReference>
<dbReference type="KEGG" id="meh:M301_0519"/>
<reference evidence="7" key="1">
    <citation type="submission" date="2010-05" db="EMBL/GenBank/DDBJ databases">
        <title>Complete sequence of Methylotenera sp. 301.</title>
        <authorList>
            <person name="Lucas S."/>
            <person name="Copeland A."/>
            <person name="Lapidus A."/>
            <person name="Cheng J.-F."/>
            <person name="Bruce D."/>
            <person name="Goodwin L."/>
            <person name="Pitluck S."/>
            <person name="Clum A."/>
            <person name="Land M."/>
            <person name="Hauser L."/>
            <person name="Kyrpides N."/>
            <person name="Ivanova N."/>
            <person name="Chistoservova L."/>
            <person name="Kalyuzhnaya M."/>
            <person name="Woyke T."/>
        </authorList>
    </citation>
    <scope>NUCLEOTIDE SEQUENCE [LARGE SCALE GENOMIC DNA]</scope>
    <source>
        <strain evidence="7">301</strain>
    </source>
</reference>
<accession>D7DMW4</accession>
<dbReference type="Pfam" id="PF00072">
    <property type="entry name" value="Response_reg"/>
    <property type="match status" value="1"/>
</dbReference>
<dbReference type="NCBIfam" id="TIGR00254">
    <property type="entry name" value="GGDEF"/>
    <property type="match status" value="1"/>
</dbReference>
<dbReference type="InterPro" id="IPR011006">
    <property type="entry name" value="CheY-like_superfamily"/>
</dbReference>
<dbReference type="EMBL" id="CP002056">
    <property type="protein sequence ID" value="ADI28903.1"/>
    <property type="molecule type" value="Genomic_DNA"/>
</dbReference>
<dbReference type="InterPro" id="IPR043128">
    <property type="entry name" value="Rev_trsase/Diguanyl_cyclase"/>
</dbReference>
<feature type="domain" description="Response regulatory" evidence="4">
    <location>
        <begin position="255"/>
        <end position="371"/>
    </location>
</feature>
<dbReference type="PROSITE" id="PS50887">
    <property type="entry name" value="GGDEF"/>
    <property type="match status" value="1"/>
</dbReference>
<dbReference type="HOGENOM" id="CLU_000445_11_28_4"/>
<reference evidence="6 7" key="2">
    <citation type="journal article" date="2011" name="J. Bacteriol.">
        <title>Genomes of three methylotrophs from a single niche uncover genetic and metabolic divergence of Methylophilaceae.</title>
        <authorList>
            <person name="Lapidus A."/>
            <person name="Clum A."/>
            <person name="Labutti K."/>
            <person name="Kaluzhnaya M.G."/>
            <person name="Lim S."/>
            <person name="Beck D.A."/>
            <person name="Glavina Del Rio T."/>
            <person name="Nolan M."/>
            <person name="Mavromatis K."/>
            <person name="Huntemann M."/>
            <person name="Lucas S."/>
            <person name="Lidstrom M.E."/>
            <person name="Ivanova N."/>
            <person name="Chistoserdova L."/>
        </authorList>
    </citation>
    <scope>NUCLEOTIDE SEQUENCE [LARGE SCALE GENOMIC DNA]</scope>
    <source>
        <strain evidence="6 7">301</strain>
    </source>
</reference>
<dbReference type="InterPro" id="IPR029787">
    <property type="entry name" value="Nucleotide_cyclase"/>
</dbReference>
<dbReference type="STRING" id="666681.M301_0519"/>
<feature type="domain" description="GGDEF" evidence="5">
    <location>
        <begin position="410"/>
        <end position="542"/>
    </location>
</feature>
<comment type="catalytic activity">
    <reaction evidence="2">
        <text>2 GTP = 3',3'-c-di-GMP + 2 diphosphate</text>
        <dbReference type="Rhea" id="RHEA:24898"/>
        <dbReference type="ChEBI" id="CHEBI:33019"/>
        <dbReference type="ChEBI" id="CHEBI:37565"/>
        <dbReference type="ChEBI" id="CHEBI:58805"/>
        <dbReference type="EC" id="2.7.7.65"/>
    </reaction>
</comment>
<evidence type="ECO:0000313" key="7">
    <source>
        <dbReference type="Proteomes" id="UP000000383"/>
    </source>
</evidence>
<dbReference type="GO" id="GO:0052621">
    <property type="term" value="F:diguanylate cyclase activity"/>
    <property type="evidence" value="ECO:0007669"/>
    <property type="project" value="UniProtKB-EC"/>
</dbReference>
<dbReference type="InterPro" id="IPR001789">
    <property type="entry name" value="Sig_transdc_resp-reg_receiver"/>
</dbReference>
<dbReference type="Gene3D" id="3.30.70.270">
    <property type="match status" value="1"/>
</dbReference>
<dbReference type="SMART" id="SM00267">
    <property type="entry name" value="GGDEF"/>
    <property type="match status" value="1"/>
</dbReference>
<dbReference type="RefSeq" id="WP_013147219.1">
    <property type="nucleotide sequence ID" value="NC_014207.1"/>
</dbReference>
<dbReference type="PANTHER" id="PTHR45138">
    <property type="entry name" value="REGULATORY COMPONENTS OF SENSORY TRANSDUCTION SYSTEM"/>
    <property type="match status" value="1"/>
</dbReference>